<reference evidence="2 3" key="1">
    <citation type="journal article" date="2012" name="Genome Biol.">
        <title>Genome and low-iron response of an oceanic diatom adapted to chronic iron limitation.</title>
        <authorList>
            <person name="Lommer M."/>
            <person name="Specht M."/>
            <person name="Roy A.S."/>
            <person name="Kraemer L."/>
            <person name="Andreson R."/>
            <person name="Gutowska M.A."/>
            <person name="Wolf J."/>
            <person name="Bergner S.V."/>
            <person name="Schilhabel M.B."/>
            <person name="Klostermeier U.C."/>
            <person name="Beiko R.G."/>
            <person name="Rosenstiel P."/>
            <person name="Hippler M."/>
            <person name="Laroche J."/>
        </authorList>
    </citation>
    <scope>NUCLEOTIDE SEQUENCE [LARGE SCALE GENOMIC DNA]</scope>
    <source>
        <strain evidence="2 3">CCMP1005</strain>
    </source>
</reference>
<comment type="caution">
    <text evidence="2">The sequence shown here is derived from an EMBL/GenBank/DDBJ whole genome shotgun (WGS) entry which is preliminary data.</text>
</comment>
<keyword evidence="3" id="KW-1185">Reference proteome</keyword>
<evidence type="ECO:0000313" key="3">
    <source>
        <dbReference type="Proteomes" id="UP000266841"/>
    </source>
</evidence>
<dbReference type="Gene3D" id="3.30.465.10">
    <property type="match status" value="1"/>
</dbReference>
<name>K0SA65_THAOC</name>
<organism evidence="2 3">
    <name type="scientific">Thalassiosira oceanica</name>
    <name type="common">Marine diatom</name>
    <dbReference type="NCBI Taxonomy" id="159749"/>
    <lineage>
        <taxon>Eukaryota</taxon>
        <taxon>Sar</taxon>
        <taxon>Stramenopiles</taxon>
        <taxon>Ochrophyta</taxon>
        <taxon>Bacillariophyta</taxon>
        <taxon>Coscinodiscophyceae</taxon>
        <taxon>Thalassiosirophycidae</taxon>
        <taxon>Thalassiosirales</taxon>
        <taxon>Thalassiosiraceae</taxon>
        <taxon>Thalassiosira</taxon>
    </lineage>
</organism>
<evidence type="ECO:0000313" key="2">
    <source>
        <dbReference type="EMBL" id="EJK61839.1"/>
    </source>
</evidence>
<dbReference type="AlphaFoldDB" id="K0SA65"/>
<dbReference type="Proteomes" id="UP000266841">
    <property type="component" value="Unassembled WGS sequence"/>
</dbReference>
<sequence length="574" mass="62970">SDCNPNPDHTEDNTIREAIQLSASAEVRANGGAGSNRDTRWGILPEYIKEWIKRKDNPSSNLPEAEMTPFSAWEVVEAVKFARDNGYKLSIKNSGHRAGTLLLGMKRMPRLSSGAEGIVTCDLEWSSYPILDPCRLAAARGKPGYVQIGGGENFAEVYTSVRNYNEDQDKYKFQAFGGASATVSPFGYSMMGGLSGTTGGRRHGFGADQILMAEMVSLDFKRKSAIFFIFDLSSHRSFLPGITSGSGRPIGLNLAAMNCTLKLQRWRENAATNTMVEVVRLGNRAPKMSHSNSTDSGGPSEDGGGGWGVVISMSQQLHTYEQFGEFNFRDLSDPNCQQLDVLKSNSIAQVFWNKYYLDDDYFVNSNANTRFPAEYEVGPAKSDDTRTFNDMRTACSTPSVVAGPMFCDGEGYAERALKTYHTFLDNWNEIVEDEGYGDNNGVKFADDAEKKKFKDCASEPSESDKQNLKAWIDVNKAGGGGKPNRFNDDVKEEIKRWEAQPLVDGTAARDGIPGILLTYMAFGPGTMNGSDGMDSVSRAMRIAGTWSGLPLMGAHPFGPSFAVYDDNFFVSLQE</sequence>
<accession>K0SA65</accession>
<protein>
    <recommendedName>
        <fullName evidence="4">FAD-binding PCMH-type domain-containing protein</fullName>
    </recommendedName>
</protein>
<evidence type="ECO:0000256" key="1">
    <source>
        <dbReference type="SAM" id="MobiDB-lite"/>
    </source>
</evidence>
<dbReference type="EMBL" id="AGNL01019420">
    <property type="protein sequence ID" value="EJK61839.1"/>
    <property type="molecule type" value="Genomic_DNA"/>
</dbReference>
<dbReference type="SUPFAM" id="SSF56176">
    <property type="entry name" value="FAD-binding/transporter-associated domain-like"/>
    <property type="match status" value="1"/>
</dbReference>
<evidence type="ECO:0008006" key="4">
    <source>
        <dbReference type="Google" id="ProtNLM"/>
    </source>
</evidence>
<dbReference type="OrthoDB" id="45612at2759"/>
<feature type="non-terminal residue" evidence="2">
    <location>
        <position position="1"/>
    </location>
</feature>
<gene>
    <name evidence="2" type="ORF">THAOC_17597</name>
</gene>
<proteinExistence type="predicted"/>
<dbReference type="InterPro" id="IPR036318">
    <property type="entry name" value="FAD-bd_PCMH-like_sf"/>
</dbReference>
<feature type="region of interest" description="Disordered" evidence="1">
    <location>
        <begin position="286"/>
        <end position="305"/>
    </location>
</feature>
<dbReference type="GO" id="GO:0050660">
    <property type="term" value="F:flavin adenine dinucleotide binding"/>
    <property type="evidence" value="ECO:0007669"/>
    <property type="project" value="InterPro"/>
</dbReference>
<dbReference type="InterPro" id="IPR016169">
    <property type="entry name" value="FAD-bd_PCMH_sub2"/>
</dbReference>